<reference evidence="2 3" key="1">
    <citation type="submission" date="2018-02" db="EMBL/GenBank/DDBJ databases">
        <title>The genomes of Aspergillus section Nigri reveals drivers in fungal speciation.</title>
        <authorList>
            <consortium name="DOE Joint Genome Institute"/>
            <person name="Vesth T.C."/>
            <person name="Nybo J."/>
            <person name="Theobald S."/>
            <person name="Brandl J."/>
            <person name="Frisvad J.C."/>
            <person name="Nielsen K.F."/>
            <person name="Lyhne E.K."/>
            <person name="Kogle M.E."/>
            <person name="Kuo A."/>
            <person name="Riley R."/>
            <person name="Clum A."/>
            <person name="Nolan M."/>
            <person name="Lipzen A."/>
            <person name="Salamov A."/>
            <person name="Henrissat B."/>
            <person name="Wiebenga A."/>
            <person name="De vries R.P."/>
            <person name="Grigoriev I.V."/>
            <person name="Mortensen U.H."/>
            <person name="Andersen M.R."/>
            <person name="Baker S.E."/>
        </authorList>
    </citation>
    <scope>NUCLEOTIDE SEQUENCE [LARGE SCALE GENOMIC DNA]</scope>
    <source>
        <strain evidence="2 3">CBS 707.79</strain>
    </source>
</reference>
<dbReference type="AlphaFoldDB" id="A0A319DFL2"/>
<dbReference type="GO" id="GO:0007064">
    <property type="term" value="P:mitotic sister chromatid cohesion"/>
    <property type="evidence" value="ECO:0007669"/>
    <property type="project" value="InterPro"/>
</dbReference>
<dbReference type="VEuPathDB" id="FungiDB:BO71DRAFT_417961"/>
<dbReference type="PANTHER" id="PTHR28064:SF1">
    <property type="entry name" value="INNER KINETOCHORE SUBUNIT NKP2"/>
    <property type="match status" value="1"/>
</dbReference>
<dbReference type="OrthoDB" id="2311687at2759"/>
<accession>A0A319DFL2</accession>
<gene>
    <name evidence="2" type="ORF">BO71DRAFT_417961</name>
</gene>
<dbReference type="PANTHER" id="PTHR28064">
    <property type="entry name" value="INNER KINETOCHORE SUBUNIT NKP2"/>
    <property type="match status" value="1"/>
</dbReference>
<sequence>MAPTESSILSNFLLSPAPLPTLLSLQQFTEFFSKRLRSHPHIRALYRELQELREHDMDLVNGNIDKEVRQGESQKAELRKSIAKKGVDGITSHDQREMDMDVQLFGQTSSTSDYHSVPSLLEAMEMACSNVEREIAQVDENSASLLSGLNHTVGEMSDLRYGKMQGPASTSGEEMVNEAIRGLGHLENACYLVHFCSSRHSIHRSITKMPSITLHPRASNSPSRVTNPLPQLLQTPSGLALLELQGTINIPSQDHGENNSQSTRSSPDGPRDPNATPVFETPIGKLMFPDYSPQFTTPEDTKWMKRVYLYVGRYQRMTGEVKKLPQPLAVVQRRQKESKSANGDDEELEIVEVVKYKIFFKSRPEPVSDL</sequence>
<dbReference type="STRING" id="1448320.A0A319DFL2"/>
<dbReference type="GO" id="GO:0031390">
    <property type="term" value="C:Ctf18 RFC-like complex"/>
    <property type="evidence" value="ECO:0007669"/>
    <property type="project" value="InterPro"/>
</dbReference>
<dbReference type="GO" id="GO:0007059">
    <property type="term" value="P:chromosome segregation"/>
    <property type="evidence" value="ECO:0007669"/>
    <property type="project" value="TreeGrafter"/>
</dbReference>
<evidence type="ECO:0008006" key="4">
    <source>
        <dbReference type="Google" id="ProtNLM"/>
    </source>
</evidence>
<dbReference type="Pfam" id="PF09696">
    <property type="entry name" value="Ctf8"/>
    <property type="match status" value="1"/>
</dbReference>
<feature type="compositionally biased region" description="Polar residues" evidence="1">
    <location>
        <begin position="250"/>
        <end position="266"/>
    </location>
</feature>
<dbReference type="EMBL" id="KZ825840">
    <property type="protein sequence ID" value="PYH96240.1"/>
    <property type="molecule type" value="Genomic_DNA"/>
</dbReference>
<dbReference type="InterPro" id="IPR018607">
    <property type="entry name" value="Ctf8"/>
</dbReference>
<keyword evidence="3" id="KW-1185">Reference proteome</keyword>
<evidence type="ECO:0000313" key="2">
    <source>
        <dbReference type="EMBL" id="PYH96240.1"/>
    </source>
</evidence>
<evidence type="ECO:0000256" key="1">
    <source>
        <dbReference type="SAM" id="MobiDB-lite"/>
    </source>
</evidence>
<dbReference type="Proteomes" id="UP000247810">
    <property type="component" value="Unassembled WGS sequence"/>
</dbReference>
<organism evidence="2 3">
    <name type="scientific">Aspergillus ellipticus CBS 707.79</name>
    <dbReference type="NCBI Taxonomy" id="1448320"/>
    <lineage>
        <taxon>Eukaryota</taxon>
        <taxon>Fungi</taxon>
        <taxon>Dikarya</taxon>
        <taxon>Ascomycota</taxon>
        <taxon>Pezizomycotina</taxon>
        <taxon>Eurotiomycetes</taxon>
        <taxon>Eurotiomycetidae</taxon>
        <taxon>Eurotiales</taxon>
        <taxon>Aspergillaceae</taxon>
        <taxon>Aspergillus</taxon>
        <taxon>Aspergillus subgen. Circumdati</taxon>
    </lineage>
</organism>
<proteinExistence type="predicted"/>
<name>A0A319DFL2_9EURO</name>
<evidence type="ECO:0000313" key="3">
    <source>
        <dbReference type="Proteomes" id="UP000247810"/>
    </source>
</evidence>
<dbReference type="Pfam" id="PF09447">
    <property type="entry name" value="Cnl2_NKP2"/>
    <property type="match status" value="1"/>
</dbReference>
<protein>
    <recommendedName>
        <fullName evidence="4">Ctf8-domain-containing protein</fullName>
    </recommendedName>
</protein>
<dbReference type="GO" id="GO:0031511">
    <property type="term" value="C:Mis6-Sim4 complex"/>
    <property type="evidence" value="ECO:0007669"/>
    <property type="project" value="TreeGrafter"/>
</dbReference>
<feature type="region of interest" description="Disordered" evidence="1">
    <location>
        <begin position="250"/>
        <end position="280"/>
    </location>
</feature>
<dbReference type="InterPro" id="IPR018565">
    <property type="entry name" value="Nkp2/Cnl2"/>
</dbReference>